<evidence type="ECO:0000256" key="8">
    <source>
        <dbReference type="ARBA" id="ARBA00023136"/>
    </source>
</evidence>
<dbReference type="SUPFAM" id="SSF90123">
    <property type="entry name" value="ABC transporter transmembrane region"/>
    <property type="match status" value="1"/>
</dbReference>
<dbReference type="OrthoDB" id="9806127at2"/>
<dbReference type="SMART" id="SM00382">
    <property type="entry name" value="AAA"/>
    <property type="match status" value="1"/>
</dbReference>
<evidence type="ECO:0000259" key="11">
    <source>
        <dbReference type="PROSITE" id="PS50893"/>
    </source>
</evidence>
<name>A0A3N0IXI9_9ACTN</name>
<evidence type="ECO:0000313" key="14">
    <source>
        <dbReference type="EMBL" id="RNM41701.1"/>
    </source>
</evidence>
<comment type="caution">
    <text evidence="14">The sequence shown here is derived from an EMBL/GenBank/DDBJ whole genome shotgun (WGS) entry which is preliminary data.</text>
</comment>
<dbReference type="AlphaFoldDB" id="A0A3N0IXI9"/>
<feature type="transmembrane region" description="Helical" evidence="10">
    <location>
        <begin position="276"/>
        <end position="295"/>
    </location>
</feature>
<evidence type="ECO:0000256" key="2">
    <source>
        <dbReference type="ARBA" id="ARBA00022448"/>
    </source>
</evidence>
<feature type="transmembrane region" description="Helical" evidence="10">
    <location>
        <begin position="58"/>
        <end position="80"/>
    </location>
</feature>
<dbReference type="PANTHER" id="PTHR24221:SF397">
    <property type="entry name" value="ABC TRANSPORTER, ATP-BINDING TRANSMEMBRANE PROTEIN"/>
    <property type="match status" value="1"/>
</dbReference>
<evidence type="ECO:0000313" key="15">
    <source>
        <dbReference type="Proteomes" id="UP000253817"/>
    </source>
</evidence>
<feature type="transmembrane region" description="Helical" evidence="10">
    <location>
        <begin position="23"/>
        <end position="46"/>
    </location>
</feature>
<keyword evidence="5" id="KW-0547">Nucleotide-binding</keyword>
<evidence type="ECO:0000313" key="13">
    <source>
        <dbReference type="EMBL" id="RDB67617.1"/>
    </source>
</evidence>
<dbReference type="Pfam" id="PF00664">
    <property type="entry name" value="ABC_membrane"/>
    <property type="match status" value="1"/>
</dbReference>
<dbReference type="GO" id="GO:0140359">
    <property type="term" value="F:ABC-type transporter activity"/>
    <property type="evidence" value="ECO:0007669"/>
    <property type="project" value="InterPro"/>
</dbReference>
<protein>
    <submittedName>
        <fullName evidence="14">ABC transporter ATP-binding protein</fullName>
    </submittedName>
</protein>
<dbReference type="GO" id="GO:0005886">
    <property type="term" value="C:plasma membrane"/>
    <property type="evidence" value="ECO:0007669"/>
    <property type="project" value="UniProtKB-SubCell"/>
</dbReference>
<feature type="transmembrane region" description="Helical" evidence="10">
    <location>
        <begin position="162"/>
        <end position="180"/>
    </location>
</feature>
<dbReference type="PROSITE" id="PS50929">
    <property type="entry name" value="ABC_TM1F"/>
    <property type="match status" value="1"/>
</dbReference>
<gene>
    <name evidence="13" type="ORF">C1876_12535</name>
    <name evidence="14" type="ORF">DMP09_08500</name>
</gene>
<organism evidence="14 16">
    <name type="scientific">Eggerthella sinensis</name>
    <dbReference type="NCBI Taxonomy" id="242230"/>
    <lineage>
        <taxon>Bacteria</taxon>
        <taxon>Bacillati</taxon>
        <taxon>Actinomycetota</taxon>
        <taxon>Coriobacteriia</taxon>
        <taxon>Eggerthellales</taxon>
        <taxon>Eggerthellaceae</taxon>
        <taxon>Eggerthella</taxon>
    </lineage>
</organism>
<dbReference type="InterPro" id="IPR003439">
    <property type="entry name" value="ABC_transporter-like_ATP-bd"/>
</dbReference>
<dbReference type="InterPro" id="IPR039421">
    <property type="entry name" value="Type_1_exporter"/>
</dbReference>
<keyword evidence="7 10" id="KW-1133">Transmembrane helix</keyword>
<dbReference type="RefSeq" id="WP_114547058.1">
    <property type="nucleotide sequence ID" value="NZ_PPTT01000023.1"/>
</dbReference>
<keyword evidence="3" id="KW-1003">Cell membrane</keyword>
<dbReference type="FunFam" id="3.40.50.300:FF:000221">
    <property type="entry name" value="Multidrug ABC transporter ATP-binding protein"/>
    <property type="match status" value="1"/>
</dbReference>
<dbReference type="InterPro" id="IPR036640">
    <property type="entry name" value="ABC1_TM_sf"/>
</dbReference>
<evidence type="ECO:0000256" key="3">
    <source>
        <dbReference type="ARBA" id="ARBA00022475"/>
    </source>
</evidence>
<evidence type="ECO:0000256" key="9">
    <source>
        <dbReference type="ARBA" id="ARBA00023455"/>
    </source>
</evidence>
<comment type="similarity">
    <text evidence="9">Belongs to the ABC transporter superfamily. Siderophore-Fe(3+) uptake transporter (SIUT) (TC 3.A.1.21) family.</text>
</comment>
<dbReference type="InterPro" id="IPR027417">
    <property type="entry name" value="P-loop_NTPase"/>
</dbReference>
<dbReference type="GO" id="GO:0034040">
    <property type="term" value="F:ATPase-coupled lipid transmembrane transporter activity"/>
    <property type="evidence" value="ECO:0007669"/>
    <property type="project" value="TreeGrafter"/>
</dbReference>
<dbReference type="Pfam" id="PF00005">
    <property type="entry name" value="ABC_tran"/>
    <property type="match status" value="1"/>
</dbReference>
<keyword evidence="4 10" id="KW-0812">Transmembrane</keyword>
<feature type="transmembrane region" description="Helical" evidence="10">
    <location>
        <begin position="133"/>
        <end position="156"/>
    </location>
</feature>
<reference evidence="13 15" key="1">
    <citation type="journal article" date="2018" name="Elife">
        <title>Discovery and characterization of a prevalent human gut bacterial enzyme sufficient for the inactivation of a family of plant toxins.</title>
        <authorList>
            <person name="Koppel N."/>
            <person name="Bisanz J.E."/>
            <person name="Pandelia M.E."/>
            <person name="Turnbaugh P.J."/>
            <person name="Balskus E.P."/>
        </authorList>
    </citation>
    <scope>NUCLEOTIDE SEQUENCE [LARGE SCALE GENOMIC DNA]</scope>
    <source>
        <strain evidence="13 15">DSM 16107</strain>
    </source>
</reference>
<dbReference type="EMBL" id="PPTT01000023">
    <property type="protein sequence ID" value="RDB67617.1"/>
    <property type="molecule type" value="Genomic_DNA"/>
</dbReference>
<dbReference type="EMBL" id="QICC01000029">
    <property type="protein sequence ID" value="RNM41701.1"/>
    <property type="molecule type" value="Genomic_DNA"/>
</dbReference>
<keyword evidence="15" id="KW-1185">Reference proteome</keyword>
<feature type="transmembrane region" description="Helical" evidence="10">
    <location>
        <begin position="249"/>
        <end position="270"/>
    </location>
</feature>
<dbReference type="GO" id="GO:0016887">
    <property type="term" value="F:ATP hydrolysis activity"/>
    <property type="evidence" value="ECO:0007669"/>
    <property type="project" value="InterPro"/>
</dbReference>
<dbReference type="InterPro" id="IPR011527">
    <property type="entry name" value="ABC1_TM_dom"/>
</dbReference>
<reference evidence="14" key="3">
    <citation type="journal article" date="2019" name="Microbiol. Resour. Announc.">
        <title>Draft Genome Sequences of Type Strains of Gordonibacter faecihominis, Paraeggerthella hongkongensis, Parvibacter caecicola,Slackia equolifaciens, Slackia faecicanis, and Slackia isoflavoniconvertens.</title>
        <authorList>
            <person name="Danylec N."/>
            <person name="Stoll D.A."/>
            <person name="Dotsch A."/>
            <person name="Huch M."/>
        </authorList>
    </citation>
    <scope>NUCLEOTIDE SEQUENCE</scope>
    <source>
        <strain evidence="14">DSM 16107</strain>
    </source>
</reference>
<evidence type="ECO:0000256" key="10">
    <source>
        <dbReference type="SAM" id="Phobius"/>
    </source>
</evidence>
<accession>A0A3N0IXI9</accession>
<keyword evidence="2" id="KW-0813">Transport</keyword>
<dbReference type="Proteomes" id="UP000253817">
    <property type="component" value="Unassembled WGS sequence"/>
</dbReference>
<dbReference type="Gene3D" id="1.20.1560.10">
    <property type="entry name" value="ABC transporter type 1, transmembrane domain"/>
    <property type="match status" value="1"/>
</dbReference>
<comment type="subcellular location">
    <subcellularLocation>
        <location evidence="1">Cell inner membrane</location>
        <topology evidence="1">Multi-pass membrane protein</topology>
    </subcellularLocation>
</comment>
<proteinExistence type="inferred from homology"/>
<feature type="domain" description="ABC transporter" evidence="11">
    <location>
        <begin position="336"/>
        <end position="570"/>
    </location>
</feature>
<reference evidence="16" key="2">
    <citation type="submission" date="2018-05" db="EMBL/GenBank/DDBJ databases">
        <title>Genome Sequencing of selected type strains of the family Eggerthellaceae.</title>
        <authorList>
            <person name="Danylec N."/>
            <person name="Stoll D.A."/>
            <person name="Doetsch A."/>
            <person name="Huch M."/>
        </authorList>
    </citation>
    <scope>NUCLEOTIDE SEQUENCE [LARGE SCALE GENOMIC DNA]</scope>
    <source>
        <strain evidence="16">DSM 16107</strain>
    </source>
</reference>
<dbReference type="InterPro" id="IPR003593">
    <property type="entry name" value="AAA+_ATPase"/>
</dbReference>
<dbReference type="InterPro" id="IPR017871">
    <property type="entry name" value="ABC_transporter-like_CS"/>
</dbReference>
<evidence type="ECO:0000256" key="4">
    <source>
        <dbReference type="ARBA" id="ARBA00022692"/>
    </source>
</evidence>
<evidence type="ECO:0000259" key="12">
    <source>
        <dbReference type="PROSITE" id="PS50929"/>
    </source>
</evidence>
<dbReference type="PROSITE" id="PS00211">
    <property type="entry name" value="ABC_TRANSPORTER_1"/>
    <property type="match status" value="1"/>
</dbReference>
<dbReference type="Proteomes" id="UP000270112">
    <property type="component" value="Unassembled WGS sequence"/>
</dbReference>
<dbReference type="GO" id="GO:0005524">
    <property type="term" value="F:ATP binding"/>
    <property type="evidence" value="ECO:0007669"/>
    <property type="project" value="UniProtKB-KW"/>
</dbReference>
<evidence type="ECO:0000256" key="5">
    <source>
        <dbReference type="ARBA" id="ARBA00022741"/>
    </source>
</evidence>
<feature type="domain" description="ABC transmembrane type-1" evidence="12">
    <location>
        <begin position="1"/>
        <end position="291"/>
    </location>
</feature>
<evidence type="ECO:0000256" key="6">
    <source>
        <dbReference type="ARBA" id="ARBA00022840"/>
    </source>
</evidence>
<dbReference type="SUPFAM" id="SSF52540">
    <property type="entry name" value="P-loop containing nucleoside triphosphate hydrolases"/>
    <property type="match status" value="1"/>
</dbReference>
<evidence type="ECO:0000256" key="1">
    <source>
        <dbReference type="ARBA" id="ARBA00004429"/>
    </source>
</evidence>
<evidence type="ECO:0000313" key="16">
    <source>
        <dbReference type="Proteomes" id="UP000270112"/>
    </source>
</evidence>
<keyword evidence="8 10" id="KW-0472">Membrane</keyword>
<keyword evidence="6 14" id="KW-0067">ATP-binding</keyword>
<dbReference type="PANTHER" id="PTHR24221">
    <property type="entry name" value="ATP-BINDING CASSETTE SUB-FAMILY B"/>
    <property type="match status" value="1"/>
</dbReference>
<dbReference type="Gene3D" id="3.40.50.300">
    <property type="entry name" value="P-loop containing nucleotide triphosphate hydrolases"/>
    <property type="match status" value="1"/>
</dbReference>
<dbReference type="PROSITE" id="PS50893">
    <property type="entry name" value="ABC_TRANSPORTER_2"/>
    <property type="match status" value="1"/>
</dbReference>
<sequence>MFALIKRVLDLAGSFSPASRTSLMWGMVCNILKAFFMAGMLGAVFWALEHRDHLDATVALQCLGILLVSVAGQFAFQYLVDIKMDAEGFHIFRDLRLRVGDRLKAAPMGYFSEQRLSAIATTLTTTVHQLEEFMTICLTGLSGGVAMAVIMGLFFLAAAWPIAVITFVGIAAGLFVLRVLRRRATAVTREVAAAQEAMCDKVVEYARGMAVLRTFATPDEALAAAKASFEQKRAADYAQEAAAQGVLKLYALVFNLASCAALFAACALYLNGTLPLSWALTLLVAAFMIYGELIHANDAAFLTKKIEGELDRVDEVCAIPRQDSVDVPLRPVGFEIALDGVSFGYDSGRRIINDVSLRIPAGSSCAIVGPSGSGKTTLVNLMARFWDVDAGAVRLGGADVRAGTAESLLEHVSMVFQNVYLFNDTVENNIKFGCPDATHDQVVAAARRARCHDFIEQMPEGYATVLEEGGASLSGGERQRISIARAIMKDAPIVILDEATSSVDPENEHELIAAIDELTRGKTLVSIAHRLNTVTAADQILVVDAGRIVQRGTHAQLVAEAGLYRDFITLRREAAGWRLAGAANLQR</sequence>
<evidence type="ECO:0000256" key="7">
    <source>
        <dbReference type="ARBA" id="ARBA00022989"/>
    </source>
</evidence>